<dbReference type="GO" id="GO:0043041">
    <property type="term" value="P:amino acid activation for nonribosomal peptide biosynthetic process"/>
    <property type="evidence" value="ECO:0007669"/>
    <property type="project" value="TreeGrafter"/>
</dbReference>
<name>A0A328N6R5_9ACTN</name>
<evidence type="ECO:0000313" key="6">
    <source>
        <dbReference type="Proteomes" id="UP000249045"/>
    </source>
</evidence>
<gene>
    <name evidence="3" type="ORF">LAH08_01564</name>
    <name evidence="4" type="ORF">MED15_01089</name>
</gene>
<evidence type="ECO:0000313" key="5">
    <source>
        <dbReference type="Proteomes" id="UP000248966"/>
    </source>
</evidence>
<dbReference type="EMBL" id="PYAC01000001">
    <property type="protein sequence ID" value="RAO25326.1"/>
    <property type="molecule type" value="Genomic_DNA"/>
</dbReference>
<dbReference type="SUPFAM" id="SSF52777">
    <property type="entry name" value="CoA-dependent acyltransferases"/>
    <property type="match status" value="2"/>
</dbReference>
<dbReference type="CDD" id="cd19531">
    <property type="entry name" value="LCL_NRPS-like"/>
    <property type="match status" value="1"/>
</dbReference>
<dbReference type="PANTHER" id="PTHR45527">
    <property type="entry name" value="NONRIBOSOMAL PEPTIDE SYNTHETASE"/>
    <property type="match status" value="1"/>
</dbReference>
<dbReference type="PANTHER" id="PTHR45527:SF1">
    <property type="entry name" value="FATTY ACID SYNTHASE"/>
    <property type="match status" value="1"/>
</dbReference>
<dbReference type="Gene3D" id="3.30.559.30">
    <property type="entry name" value="Nonribosomal peptide synthetase, condensation domain"/>
    <property type="match status" value="1"/>
</dbReference>
<evidence type="ECO:0000313" key="4">
    <source>
        <dbReference type="EMBL" id="RAO25326.1"/>
    </source>
</evidence>
<dbReference type="EMBL" id="PYAA01000008">
    <property type="protein sequence ID" value="RAO04216.1"/>
    <property type="molecule type" value="Genomic_DNA"/>
</dbReference>
<dbReference type="GO" id="GO:0008610">
    <property type="term" value="P:lipid biosynthetic process"/>
    <property type="evidence" value="ECO:0007669"/>
    <property type="project" value="UniProtKB-ARBA"/>
</dbReference>
<organism evidence="3 5">
    <name type="scientific">Micromonospora noduli</name>
    <dbReference type="NCBI Taxonomy" id="709876"/>
    <lineage>
        <taxon>Bacteria</taxon>
        <taxon>Bacillati</taxon>
        <taxon>Actinomycetota</taxon>
        <taxon>Actinomycetes</taxon>
        <taxon>Micromonosporales</taxon>
        <taxon>Micromonosporaceae</taxon>
        <taxon>Micromonospora</taxon>
    </lineage>
</organism>
<dbReference type="RefSeq" id="WP_146754540.1">
    <property type="nucleotide sequence ID" value="NZ_PYAA01000008.1"/>
</dbReference>
<protein>
    <submittedName>
        <fullName evidence="3">Linear gramicidin synthase subunit B</fullName>
    </submittedName>
</protein>
<reference evidence="5 6" key="1">
    <citation type="submission" date="2018-03" db="EMBL/GenBank/DDBJ databases">
        <title>Defining the species Micromonospora saelicesensis and Micromonospora noduli under the framework of genomics.</title>
        <authorList>
            <person name="Riesco R."/>
            <person name="Trujillo M.E."/>
        </authorList>
    </citation>
    <scope>NUCLEOTIDE SEQUENCE [LARGE SCALE GENOMIC DNA]</scope>
    <source>
        <strain evidence="3 5">LAH08</strain>
        <strain evidence="4 6">MED15</strain>
    </source>
</reference>
<comment type="caution">
    <text evidence="3">The sequence shown here is derived from an EMBL/GenBank/DDBJ whole genome shotgun (WGS) entry which is preliminary data.</text>
</comment>
<dbReference type="GO" id="GO:0009366">
    <property type="term" value="C:enterobactin synthetase complex"/>
    <property type="evidence" value="ECO:0007669"/>
    <property type="project" value="TreeGrafter"/>
</dbReference>
<dbReference type="GO" id="GO:0031177">
    <property type="term" value="F:phosphopantetheine binding"/>
    <property type="evidence" value="ECO:0007669"/>
    <property type="project" value="TreeGrafter"/>
</dbReference>
<dbReference type="AlphaFoldDB" id="A0A328N6R5"/>
<keyword evidence="6" id="KW-1185">Reference proteome</keyword>
<sequence>MGTSHYPLMPQQRAVWHLTQRHPDRPVGNKCWISRYGTALEADIFHAAVDGVVQRHEALRTRFMVVDGTPTQVVEDGAAAAWSFTDLGGYDAAHRDRLVADLGRRAARLPFDLAAGPLLRVHLVRLASDDHVAIFTSHRMVCDAWSRALLEAELDVLYGALRSSRPSPLPFVAEQYGTLALKEQRRLQQGDLERHIDFWVRYLGGGRGTVELPIAQSRPDDAGGHGATLCVRVDPAVMSQVRDLSRSTGCTTFLTLFAGFVTLLHLLSGQDDINVGVPMMGRTRPAAANVVGLFQTTAVMRTRFLPGDSFAAVLHRARADQLAGFTAQDAPTDLVIDRLGGYGEGVLLHRHQFSTEESSPATEDRSHLGAQPFDEPESGFVEHDTNWNVWVDDDESMVRVDYASELFAREAVRCLVVGYVRLLKQVTATPSEPIRLLRPSIAEALNRDLVRAGGM</sequence>
<dbReference type="Pfam" id="PF00668">
    <property type="entry name" value="Condensation"/>
    <property type="match status" value="1"/>
</dbReference>
<proteinExistence type="predicted"/>
<dbReference type="InterPro" id="IPR001242">
    <property type="entry name" value="Condensation_dom"/>
</dbReference>
<evidence type="ECO:0000259" key="2">
    <source>
        <dbReference type="Pfam" id="PF00668"/>
    </source>
</evidence>
<dbReference type="Proteomes" id="UP000248966">
    <property type="component" value="Unassembled WGS sequence"/>
</dbReference>
<evidence type="ECO:0000313" key="3">
    <source>
        <dbReference type="EMBL" id="RAO04216.1"/>
    </source>
</evidence>
<dbReference type="InterPro" id="IPR023213">
    <property type="entry name" value="CAT-like_dom_sf"/>
</dbReference>
<dbReference type="Proteomes" id="UP000249045">
    <property type="component" value="Unassembled WGS sequence"/>
</dbReference>
<dbReference type="GO" id="GO:0009239">
    <property type="term" value="P:enterobactin biosynthetic process"/>
    <property type="evidence" value="ECO:0007669"/>
    <property type="project" value="TreeGrafter"/>
</dbReference>
<accession>A0A328N6R5</accession>
<evidence type="ECO:0000256" key="1">
    <source>
        <dbReference type="SAM" id="MobiDB-lite"/>
    </source>
</evidence>
<feature type="region of interest" description="Disordered" evidence="1">
    <location>
        <begin position="354"/>
        <end position="380"/>
    </location>
</feature>
<feature type="domain" description="Condensation" evidence="2">
    <location>
        <begin position="4"/>
        <end position="435"/>
    </location>
</feature>
<dbReference type="GO" id="GO:0047527">
    <property type="term" value="F:2,3-dihydroxybenzoate-serine ligase activity"/>
    <property type="evidence" value="ECO:0007669"/>
    <property type="project" value="TreeGrafter"/>
</dbReference>
<dbReference type="Gene3D" id="3.30.559.10">
    <property type="entry name" value="Chloramphenicol acetyltransferase-like domain"/>
    <property type="match status" value="1"/>
</dbReference>
<dbReference type="GO" id="GO:0005829">
    <property type="term" value="C:cytosol"/>
    <property type="evidence" value="ECO:0007669"/>
    <property type="project" value="TreeGrafter"/>
</dbReference>